<evidence type="ECO:0000256" key="1">
    <source>
        <dbReference type="ARBA" id="ARBA00004651"/>
    </source>
</evidence>
<keyword evidence="4 6" id="KW-1133">Transmembrane helix</keyword>
<gene>
    <name evidence="8" type="ORF">GJ697_28965</name>
</gene>
<evidence type="ECO:0000256" key="3">
    <source>
        <dbReference type="ARBA" id="ARBA00022692"/>
    </source>
</evidence>
<name>A0A6L5QR91_9BURK</name>
<evidence type="ECO:0000256" key="5">
    <source>
        <dbReference type="ARBA" id="ARBA00023136"/>
    </source>
</evidence>
<dbReference type="InterPro" id="IPR023845">
    <property type="entry name" value="DUF3817_TM"/>
</dbReference>
<evidence type="ECO:0000313" key="9">
    <source>
        <dbReference type="Proteomes" id="UP000481037"/>
    </source>
</evidence>
<reference evidence="8 9" key="1">
    <citation type="submission" date="2019-11" db="EMBL/GenBank/DDBJ databases">
        <title>Novel species isolated from a subtropical stream in China.</title>
        <authorList>
            <person name="Lu H."/>
        </authorList>
    </citation>
    <scope>NUCLEOTIDE SEQUENCE [LARGE SCALE GENOMIC DNA]</scope>
    <source>
        <strain evidence="8 9">FT25W</strain>
    </source>
</reference>
<organism evidence="8 9">
    <name type="scientific">Duganella alba</name>
    <dbReference type="NCBI Taxonomy" id="2666081"/>
    <lineage>
        <taxon>Bacteria</taxon>
        <taxon>Pseudomonadati</taxon>
        <taxon>Pseudomonadota</taxon>
        <taxon>Betaproteobacteria</taxon>
        <taxon>Burkholderiales</taxon>
        <taxon>Oxalobacteraceae</taxon>
        <taxon>Telluria group</taxon>
        <taxon>Duganella</taxon>
    </lineage>
</organism>
<accession>A0A6L5QR91</accession>
<keyword evidence="9" id="KW-1185">Reference proteome</keyword>
<proteinExistence type="predicted"/>
<keyword evidence="3 6" id="KW-0812">Transmembrane</keyword>
<dbReference type="PANTHER" id="PTHR40077">
    <property type="entry name" value="MEMBRANE PROTEIN-RELATED"/>
    <property type="match status" value="1"/>
</dbReference>
<feature type="transmembrane region" description="Helical" evidence="6">
    <location>
        <begin position="29"/>
        <end position="49"/>
    </location>
</feature>
<feature type="domain" description="DUF3817" evidence="7">
    <location>
        <begin position="2"/>
        <end position="86"/>
    </location>
</feature>
<dbReference type="AlphaFoldDB" id="A0A6L5QR91"/>
<evidence type="ECO:0000256" key="4">
    <source>
        <dbReference type="ARBA" id="ARBA00022989"/>
    </source>
</evidence>
<evidence type="ECO:0000259" key="7">
    <source>
        <dbReference type="Pfam" id="PF12823"/>
    </source>
</evidence>
<comment type="subcellular location">
    <subcellularLocation>
        <location evidence="1">Cell membrane</location>
        <topology evidence="1">Multi-pass membrane protein</topology>
    </subcellularLocation>
</comment>
<evidence type="ECO:0000313" key="8">
    <source>
        <dbReference type="EMBL" id="MRX11868.1"/>
    </source>
</evidence>
<dbReference type="Proteomes" id="UP000481037">
    <property type="component" value="Unassembled WGS sequence"/>
</dbReference>
<evidence type="ECO:0000256" key="2">
    <source>
        <dbReference type="ARBA" id="ARBA00022475"/>
    </source>
</evidence>
<dbReference type="EMBL" id="WKJM01000054">
    <property type="protein sequence ID" value="MRX11868.1"/>
    <property type="molecule type" value="Genomic_DNA"/>
</dbReference>
<dbReference type="NCBIfam" id="TIGR03954">
    <property type="entry name" value="integ_memb_HG"/>
    <property type="match status" value="1"/>
</dbReference>
<dbReference type="PANTHER" id="PTHR40077:SF1">
    <property type="entry name" value="MEMBRANE PROTEIN"/>
    <property type="match status" value="1"/>
</dbReference>
<sequence length="97" mass="10410">MRYASLLEGTTLLLLLGVAVPLKHLAGQAGMVAVMGPLHGVAFLLYFWMTMQTLAVSDWTRGDALRMVLAALVPLGGFVNERMLARREAALAARAGE</sequence>
<dbReference type="GO" id="GO:0005886">
    <property type="term" value="C:plasma membrane"/>
    <property type="evidence" value="ECO:0007669"/>
    <property type="project" value="UniProtKB-SubCell"/>
</dbReference>
<keyword evidence="5 6" id="KW-0472">Membrane</keyword>
<protein>
    <submittedName>
        <fullName evidence="8">DUF3817 domain-containing protein</fullName>
    </submittedName>
</protein>
<keyword evidence="2" id="KW-1003">Cell membrane</keyword>
<dbReference type="Pfam" id="PF12823">
    <property type="entry name" value="DUF3817"/>
    <property type="match status" value="1"/>
</dbReference>
<evidence type="ECO:0000256" key="6">
    <source>
        <dbReference type="SAM" id="Phobius"/>
    </source>
</evidence>
<comment type="caution">
    <text evidence="8">The sequence shown here is derived from an EMBL/GenBank/DDBJ whole genome shotgun (WGS) entry which is preliminary data.</text>
</comment>